<keyword evidence="2" id="KW-0472">Membrane</keyword>
<dbReference type="RefSeq" id="WP_290316700.1">
    <property type="nucleotide sequence ID" value="NZ_JAUFPN010000125.1"/>
</dbReference>
<name>A0ABT8A5C3_9PROT</name>
<feature type="transmembrane region" description="Helical" evidence="2">
    <location>
        <begin position="103"/>
        <end position="122"/>
    </location>
</feature>
<feature type="compositionally biased region" description="Basic and acidic residues" evidence="1">
    <location>
        <begin position="1"/>
        <end position="20"/>
    </location>
</feature>
<keyword evidence="4" id="KW-1185">Reference proteome</keyword>
<evidence type="ECO:0000313" key="4">
    <source>
        <dbReference type="Proteomes" id="UP001529369"/>
    </source>
</evidence>
<evidence type="ECO:0000256" key="1">
    <source>
        <dbReference type="SAM" id="MobiDB-lite"/>
    </source>
</evidence>
<dbReference type="EMBL" id="JAUFPN010000125">
    <property type="protein sequence ID" value="MDN3564888.1"/>
    <property type="molecule type" value="Genomic_DNA"/>
</dbReference>
<comment type="caution">
    <text evidence="3">The sequence shown here is derived from an EMBL/GenBank/DDBJ whole genome shotgun (WGS) entry which is preliminary data.</text>
</comment>
<accession>A0ABT8A5C3</accession>
<gene>
    <name evidence="3" type="ORF">QWZ14_10995</name>
</gene>
<keyword evidence="2" id="KW-1133">Transmembrane helix</keyword>
<evidence type="ECO:0000313" key="3">
    <source>
        <dbReference type="EMBL" id="MDN3564888.1"/>
    </source>
</evidence>
<protein>
    <submittedName>
        <fullName evidence="3">Uncharacterized protein</fullName>
    </submittedName>
</protein>
<dbReference type="Proteomes" id="UP001529369">
    <property type="component" value="Unassembled WGS sequence"/>
</dbReference>
<evidence type="ECO:0000256" key="2">
    <source>
        <dbReference type="SAM" id="Phobius"/>
    </source>
</evidence>
<feature type="region of interest" description="Disordered" evidence="1">
    <location>
        <begin position="1"/>
        <end position="32"/>
    </location>
</feature>
<proteinExistence type="predicted"/>
<sequence>MTGHDDMPRHDDPTELEPRPRVPAPSGPRSTVAQLRQDIVSGATGDKVAVLDPSMASLGTDDEAAGEPPSPEMIAAVRKAEREGPVSPLVPTSTLDASRPYRLYGAIGLAIILAAVALWGSFA</sequence>
<organism evidence="3 4">
    <name type="scientific">Paeniroseomonas aquatica</name>
    <dbReference type="NCBI Taxonomy" id="373043"/>
    <lineage>
        <taxon>Bacteria</taxon>
        <taxon>Pseudomonadati</taxon>
        <taxon>Pseudomonadota</taxon>
        <taxon>Alphaproteobacteria</taxon>
        <taxon>Acetobacterales</taxon>
        <taxon>Acetobacteraceae</taxon>
        <taxon>Paeniroseomonas</taxon>
    </lineage>
</organism>
<keyword evidence="2" id="KW-0812">Transmembrane</keyword>
<reference evidence="4" key="1">
    <citation type="journal article" date="2019" name="Int. J. Syst. Evol. Microbiol.">
        <title>The Global Catalogue of Microorganisms (GCM) 10K type strain sequencing project: providing services to taxonomists for standard genome sequencing and annotation.</title>
        <authorList>
            <consortium name="The Broad Institute Genomics Platform"/>
            <consortium name="The Broad Institute Genome Sequencing Center for Infectious Disease"/>
            <person name="Wu L."/>
            <person name="Ma J."/>
        </authorList>
    </citation>
    <scope>NUCLEOTIDE SEQUENCE [LARGE SCALE GENOMIC DNA]</scope>
    <source>
        <strain evidence="4">CECT 7131</strain>
    </source>
</reference>